<accession>A8F1U3</accession>
<keyword evidence="2" id="KW-0812">Transmembrane</keyword>
<gene>
    <name evidence="4" type="primary">traG</name>
    <name evidence="4" type="ordered locus">RMA_0731</name>
</gene>
<dbReference type="Proteomes" id="UP000001311">
    <property type="component" value="Chromosome"/>
</dbReference>
<dbReference type="KEGG" id="rms:RMA_0731"/>
<name>A8F1U3_RICM5</name>
<feature type="transmembrane region" description="Helical" evidence="2">
    <location>
        <begin position="348"/>
        <end position="373"/>
    </location>
</feature>
<protein>
    <submittedName>
        <fullName evidence="4">Conjugative transfer protein TraG</fullName>
    </submittedName>
</protein>
<evidence type="ECO:0000256" key="1">
    <source>
        <dbReference type="SAM" id="MobiDB-lite"/>
    </source>
</evidence>
<feature type="transmembrane region" description="Helical" evidence="2">
    <location>
        <begin position="58"/>
        <end position="78"/>
    </location>
</feature>
<dbReference type="EMBL" id="CP000683">
    <property type="protein sequence ID" value="ABV84879.1"/>
    <property type="molecule type" value="Genomic_DNA"/>
</dbReference>
<dbReference type="AlphaFoldDB" id="A8F1U3"/>
<feature type="domain" description="TraG N-terminal Proteobacteria" evidence="3">
    <location>
        <begin position="6"/>
        <end position="462"/>
    </location>
</feature>
<evidence type="ECO:0000313" key="5">
    <source>
        <dbReference type="Proteomes" id="UP000001311"/>
    </source>
</evidence>
<reference evidence="4 5" key="1">
    <citation type="journal article" date="2007" name="Genome Res.">
        <title>Lateral gene transfer between obligate intracellular bacteria: evidence from the Rickettsia massiliae genome.</title>
        <authorList>
            <person name="Blanc G."/>
            <person name="Ogata H."/>
            <person name="Robert C."/>
            <person name="Audic S."/>
            <person name="Claverie J.-M."/>
            <person name="Raoult D."/>
        </authorList>
    </citation>
    <scope>NUCLEOTIDE SEQUENCE [LARGE SCALE GENOMIC DNA]</scope>
    <source>
        <strain evidence="5">Mtu5</strain>
    </source>
</reference>
<keyword evidence="5" id="KW-1185">Reference proteome</keyword>
<feature type="region of interest" description="Disordered" evidence="1">
    <location>
        <begin position="640"/>
        <end position="659"/>
    </location>
</feature>
<evidence type="ECO:0000256" key="2">
    <source>
        <dbReference type="SAM" id="Phobius"/>
    </source>
</evidence>
<keyword evidence="2" id="KW-0472">Membrane</keyword>
<dbReference type="Pfam" id="PF07916">
    <property type="entry name" value="TraG_N"/>
    <property type="match status" value="1"/>
</dbReference>
<feature type="compositionally biased region" description="Basic and acidic residues" evidence="1">
    <location>
        <begin position="797"/>
        <end position="806"/>
    </location>
</feature>
<feature type="transmembrane region" description="Helical" evidence="2">
    <location>
        <begin position="379"/>
        <end position="403"/>
    </location>
</feature>
<feature type="compositionally biased region" description="Polar residues" evidence="1">
    <location>
        <begin position="784"/>
        <end position="795"/>
    </location>
</feature>
<evidence type="ECO:0000313" key="4">
    <source>
        <dbReference type="EMBL" id="ABV84879.1"/>
    </source>
</evidence>
<dbReference type="InterPro" id="IPR012931">
    <property type="entry name" value="TraG_N_Proteobacteria"/>
</dbReference>
<organism evidence="4 5">
    <name type="scientific">Rickettsia massiliae (strain Mtu5)</name>
    <dbReference type="NCBI Taxonomy" id="416276"/>
    <lineage>
        <taxon>Bacteria</taxon>
        <taxon>Pseudomonadati</taxon>
        <taxon>Pseudomonadota</taxon>
        <taxon>Alphaproteobacteria</taxon>
        <taxon>Rickettsiales</taxon>
        <taxon>Rickettsiaceae</taxon>
        <taxon>Rickettsieae</taxon>
        <taxon>Rickettsia</taxon>
        <taxon>spotted fever group</taxon>
    </lineage>
</organism>
<feature type="region of interest" description="Disordered" evidence="1">
    <location>
        <begin position="784"/>
        <end position="806"/>
    </location>
</feature>
<keyword evidence="2" id="KW-1133">Transmembrane helix</keyword>
<feature type="region of interest" description="Disordered" evidence="1">
    <location>
        <begin position="603"/>
        <end position="630"/>
    </location>
</feature>
<sequence>MADYVIHTFGGGDILWQVFNGIGRVFSSNSEYFTPVGKFALTIGGIWAATRAIFRGNIGIFAMEWFFPSFFIFVFLFAPKANVWLKDEISMQAPVKIDNIPVGVAFFASISSKISYSLSETLEKHLLPPDEGLSSRKNGIMFGAKAIGKIKDIQIEDPVTLTNSKEFLRQCFMKPYIIGNILGKKAEAQRASDIIVFIEQNMPNNFGIYYKDPSSSAISFKTCKQVTPLIKAAINKELNDGLLTQFANGIGITSDRQEILASRLKTMTSDTLKYLKKEQTDIHQWMRQAMLLNANREAYDDLREKFSLSRIYPQLVSMNATRGLFQQSFSYLVAGEMAANIMPILQSVFFALVICLIFVVFPMSMLPGGYTIFKTWITLIIWVTSWPVFFTVIHCLGMISLAGKSGTSHFTGLNILSQGSFSEILLHEFATFQMLAASVPMLSWAVLKACAHATTTLANQFSPVPVASSIGTNIADNNLSIDNYSIGNRTIAQQNLTPTLQLAGGIIDDGGMRVTSTDNGRQVLTQAVDSLVNNYRSSKLLQDSYQSQFMSSQSYLDSLNDRYSDLTTTGNSIATEIGKRLSYEEAKSIGITDSQYLALQQMNSDSTSATDHTGSSNRKGTSTSATGSIGVNTMFGSGMTTVGSSNTLDQDQGKSVNQQQSYNEALSKIKSATKDGRLSNANSNVQSLSNNLNSNFSEQQSVGQEIAQTKQNMQQLSYNMNYIAQNSASIDRNLNEPVLNSIIAKNIPGVSSKEQAAMWASTHQQEAEQIALDIAKINNTIPQNLSSESSINIPSKESLRSSFDENKQRLNDQAAISSIDDRRNDIYDKNIEQMLINNVDNNEIEKVKILEQLSDKVKDKREQIEDEFNKTPESTIVRTGEQIADNIGISDKAIKKRNRKLLDYKNKNN</sequence>
<proteinExistence type="predicted"/>
<dbReference type="RefSeq" id="WP_012152854.1">
    <property type="nucleotide sequence ID" value="NC_009900.1"/>
</dbReference>
<dbReference type="HOGENOM" id="CLU_360878_0_0_5"/>
<evidence type="ECO:0000259" key="3">
    <source>
        <dbReference type="Pfam" id="PF07916"/>
    </source>
</evidence>